<keyword evidence="2" id="KW-0274">FAD</keyword>
<dbReference type="EMBL" id="PHIG01000036">
    <property type="protein sequence ID" value="PJK29147.1"/>
    <property type="molecule type" value="Genomic_DNA"/>
</dbReference>
<dbReference type="Pfam" id="PF02771">
    <property type="entry name" value="Acyl-CoA_dh_N"/>
    <property type="match status" value="1"/>
</dbReference>
<dbReference type="CDD" id="cd00567">
    <property type="entry name" value="ACAD"/>
    <property type="match status" value="1"/>
</dbReference>
<dbReference type="SUPFAM" id="SSF56645">
    <property type="entry name" value="Acyl-CoA dehydrogenase NM domain-like"/>
    <property type="match status" value="1"/>
</dbReference>
<comment type="caution">
    <text evidence="7">The sequence shown here is derived from an EMBL/GenBank/DDBJ whole genome shotgun (WGS) entry which is preliminary data.</text>
</comment>
<feature type="domain" description="Acyl-CoA oxidase/dehydrogenase middle" evidence="5">
    <location>
        <begin position="176"/>
        <end position="251"/>
    </location>
</feature>
<evidence type="ECO:0000256" key="1">
    <source>
        <dbReference type="ARBA" id="ARBA00022630"/>
    </source>
</evidence>
<evidence type="ECO:0000259" key="5">
    <source>
        <dbReference type="Pfam" id="PF02770"/>
    </source>
</evidence>
<dbReference type="InterPro" id="IPR037069">
    <property type="entry name" value="AcylCoA_DH/ox_N_sf"/>
</dbReference>
<sequence length="424" mass="45051">MLAGVAPDHAGSGAPGPGARRRRRRHARRLSGRRGAAQFRGLHRRTEGLRGEAQAELEGPVSVDAAAELADYAREVIAPQAADLIRSDDFPWQIWQELGEAGWLGFGLGDWGGIDATPVEMFDTAAAFAEAAEVVGLCSSWMGHHMIAGRVIAEFGSEAQKEAWLPDLAQGRISPCIAISEPGAGAHPKHLKTRAERSAEGWRLNGEKAWLTNGPIAGVFVVVAITGEANGRKSFGAFLVPEDAEGVTRTEGVKIDFLKPSGHCGLKLDNVELPGEALLAEAGDAVETVLKRFRRVEDCMGLAIKAGGMAVELRRLAPLLEKEQAAALGGLAADRDLYHAAARQLMADCGGDPASPEHEARLLALRRLGRRLQNEVNAMKDAAARADPFLDLLARDMSEMGKIALRVDAAKLSKRGAAMIGAAG</sequence>
<evidence type="ECO:0000313" key="7">
    <source>
        <dbReference type="EMBL" id="PJK29147.1"/>
    </source>
</evidence>
<dbReference type="InterPro" id="IPR009100">
    <property type="entry name" value="AcylCoA_DH/oxidase_NM_dom_sf"/>
</dbReference>
<dbReference type="InterPro" id="IPR006091">
    <property type="entry name" value="Acyl-CoA_Oxase/DH_mid-dom"/>
</dbReference>
<evidence type="ECO:0000256" key="3">
    <source>
        <dbReference type="ARBA" id="ARBA00023002"/>
    </source>
</evidence>
<reference evidence="7 8" key="1">
    <citation type="submission" date="2017-11" db="EMBL/GenBank/DDBJ databases">
        <title>Draft genome sequence of Rhizobiales bacterium SY3-13.</title>
        <authorList>
            <person name="Sun C."/>
        </authorList>
    </citation>
    <scope>NUCLEOTIDE SEQUENCE [LARGE SCALE GENOMIC DNA]</scope>
    <source>
        <strain evidence="7 8">SY3-13</strain>
    </source>
</reference>
<gene>
    <name evidence="7" type="ORF">CVT23_13195</name>
</gene>
<protein>
    <recommendedName>
        <fullName evidence="9">Acyl-CoA dehydrogenase</fullName>
    </recommendedName>
</protein>
<name>A0A2M9G0A3_9PROT</name>
<keyword evidence="1" id="KW-0285">Flavoprotein</keyword>
<keyword evidence="8" id="KW-1185">Reference proteome</keyword>
<evidence type="ECO:0000256" key="4">
    <source>
        <dbReference type="SAM" id="MobiDB-lite"/>
    </source>
</evidence>
<dbReference type="PANTHER" id="PTHR43884:SF20">
    <property type="entry name" value="ACYL-COA DEHYDROGENASE FADE28"/>
    <property type="match status" value="1"/>
</dbReference>
<evidence type="ECO:0000313" key="8">
    <source>
        <dbReference type="Proteomes" id="UP000229498"/>
    </source>
</evidence>
<dbReference type="Proteomes" id="UP000229498">
    <property type="component" value="Unassembled WGS sequence"/>
</dbReference>
<dbReference type="Pfam" id="PF02770">
    <property type="entry name" value="Acyl-CoA_dh_M"/>
    <property type="match status" value="1"/>
</dbReference>
<dbReference type="AlphaFoldDB" id="A0A2M9G0A3"/>
<keyword evidence="3" id="KW-0560">Oxidoreductase</keyword>
<dbReference type="InterPro" id="IPR046373">
    <property type="entry name" value="Acyl-CoA_Oxase/DH_mid-dom_sf"/>
</dbReference>
<dbReference type="Gene3D" id="2.40.110.10">
    <property type="entry name" value="Butyryl-CoA Dehydrogenase, subunit A, domain 2"/>
    <property type="match status" value="1"/>
</dbReference>
<organism evidence="7 8">
    <name type="scientific">Minwuia thermotolerans</name>
    <dbReference type="NCBI Taxonomy" id="2056226"/>
    <lineage>
        <taxon>Bacteria</taxon>
        <taxon>Pseudomonadati</taxon>
        <taxon>Pseudomonadota</taxon>
        <taxon>Alphaproteobacteria</taxon>
        <taxon>Minwuiales</taxon>
        <taxon>Minwuiaceae</taxon>
        <taxon>Minwuia</taxon>
    </lineage>
</organism>
<feature type="domain" description="Acyl-CoA dehydrogenase/oxidase N-terminal" evidence="6">
    <location>
        <begin position="67"/>
        <end position="171"/>
    </location>
</feature>
<dbReference type="PANTHER" id="PTHR43884">
    <property type="entry name" value="ACYL-COA DEHYDROGENASE"/>
    <property type="match status" value="1"/>
</dbReference>
<dbReference type="GO" id="GO:0003995">
    <property type="term" value="F:acyl-CoA dehydrogenase activity"/>
    <property type="evidence" value="ECO:0007669"/>
    <property type="project" value="TreeGrafter"/>
</dbReference>
<feature type="region of interest" description="Disordered" evidence="4">
    <location>
        <begin position="1"/>
        <end position="35"/>
    </location>
</feature>
<dbReference type="InterPro" id="IPR013786">
    <property type="entry name" value="AcylCoA_DH/ox_N"/>
</dbReference>
<proteinExistence type="predicted"/>
<evidence type="ECO:0000259" key="6">
    <source>
        <dbReference type="Pfam" id="PF02771"/>
    </source>
</evidence>
<accession>A0A2M9G0A3</accession>
<dbReference type="GO" id="GO:0050660">
    <property type="term" value="F:flavin adenine dinucleotide binding"/>
    <property type="evidence" value="ECO:0007669"/>
    <property type="project" value="InterPro"/>
</dbReference>
<dbReference type="OrthoDB" id="8135401at2"/>
<feature type="compositionally biased region" description="Basic residues" evidence="4">
    <location>
        <begin position="19"/>
        <end position="32"/>
    </location>
</feature>
<evidence type="ECO:0008006" key="9">
    <source>
        <dbReference type="Google" id="ProtNLM"/>
    </source>
</evidence>
<dbReference type="Gene3D" id="1.10.540.10">
    <property type="entry name" value="Acyl-CoA dehydrogenase/oxidase, N-terminal domain"/>
    <property type="match status" value="1"/>
</dbReference>
<evidence type="ECO:0000256" key="2">
    <source>
        <dbReference type="ARBA" id="ARBA00022827"/>
    </source>
</evidence>